<sequence>MLFVAPADVNLSSVAFVPSFAKMGGGDTQTNAVLVPLSIKLTQLPEHFNRDMYFKLAASPATFPLLGDPEYVTILQDIESNSSHFELHKSDPRVVRATTVLQLSLLSMDAVSSAIDPLLAIARLASKITRLASNPATVPLL</sequence>
<keyword evidence="1" id="KW-0677">Repeat</keyword>
<dbReference type="AlphaFoldDB" id="A0A485K673"/>
<name>A0A485K673_9STRA</name>
<organism evidence="4 5">
    <name type="scientific">Aphanomyces stellatus</name>
    <dbReference type="NCBI Taxonomy" id="120398"/>
    <lineage>
        <taxon>Eukaryota</taxon>
        <taxon>Sar</taxon>
        <taxon>Stramenopiles</taxon>
        <taxon>Oomycota</taxon>
        <taxon>Saprolegniomycetes</taxon>
        <taxon>Saprolegniales</taxon>
        <taxon>Verrucalvaceae</taxon>
        <taxon>Aphanomyces</taxon>
    </lineage>
</organism>
<protein>
    <submittedName>
        <fullName evidence="4">Aste57867_1329 protein</fullName>
    </submittedName>
</protein>
<dbReference type="EMBL" id="CAADRA010000100">
    <property type="protein sequence ID" value="VFT78548.1"/>
    <property type="molecule type" value="Genomic_DNA"/>
</dbReference>
<evidence type="ECO:0000313" key="3">
    <source>
        <dbReference type="EMBL" id="KAF0719027.1"/>
    </source>
</evidence>
<gene>
    <name evidence="4" type="primary">Aste57867_1329</name>
    <name evidence="3" type="ORF">As57867_001328</name>
    <name evidence="4" type="ORF">ASTE57867_1329</name>
</gene>
<evidence type="ECO:0000313" key="4">
    <source>
        <dbReference type="EMBL" id="VFT78548.1"/>
    </source>
</evidence>
<dbReference type="Proteomes" id="UP000332933">
    <property type="component" value="Unassembled WGS sequence"/>
</dbReference>
<dbReference type="EMBL" id="VJMH01000100">
    <property type="protein sequence ID" value="KAF0719027.1"/>
    <property type="molecule type" value="Genomic_DNA"/>
</dbReference>
<evidence type="ECO:0000313" key="5">
    <source>
        <dbReference type="Proteomes" id="UP000332933"/>
    </source>
</evidence>
<dbReference type="Gene3D" id="1.10.260.100">
    <property type="match status" value="1"/>
</dbReference>
<keyword evidence="5" id="KW-1185">Reference proteome</keyword>
<dbReference type="Pfam" id="PF17830">
    <property type="entry name" value="STI1-HOP_DP"/>
    <property type="match status" value="1"/>
</dbReference>
<proteinExistence type="predicted"/>
<evidence type="ECO:0000256" key="1">
    <source>
        <dbReference type="ARBA" id="ARBA00022737"/>
    </source>
</evidence>
<evidence type="ECO:0000259" key="2">
    <source>
        <dbReference type="Pfam" id="PF17830"/>
    </source>
</evidence>
<feature type="domain" description="STI1/HOP DP" evidence="2">
    <location>
        <begin position="51"/>
        <end position="97"/>
    </location>
</feature>
<reference evidence="4 5" key="1">
    <citation type="submission" date="2019-03" db="EMBL/GenBank/DDBJ databases">
        <authorList>
            <person name="Gaulin E."/>
            <person name="Dumas B."/>
        </authorList>
    </citation>
    <scope>NUCLEOTIDE SEQUENCE [LARGE SCALE GENOMIC DNA]</scope>
    <source>
        <strain evidence="4">CBS 568.67</strain>
    </source>
</reference>
<accession>A0A485K673</accession>
<reference evidence="3" key="2">
    <citation type="submission" date="2019-06" db="EMBL/GenBank/DDBJ databases">
        <title>Genomics analysis of Aphanomyces spp. identifies a new class of oomycete effector associated with host adaptation.</title>
        <authorList>
            <person name="Gaulin E."/>
        </authorList>
    </citation>
    <scope>NUCLEOTIDE SEQUENCE</scope>
    <source>
        <strain evidence="3">CBS 578.67</strain>
    </source>
</reference>
<dbReference type="InterPro" id="IPR041243">
    <property type="entry name" value="STI1/HOP_DP"/>
</dbReference>